<comment type="caution">
    <text evidence="3">The sequence shown here is derived from an EMBL/GenBank/DDBJ whole genome shotgun (WGS) entry which is preliminary data.</text>
</comment>
<dbReference type="PANTHER" id="PTHR31639:SF256">
    <property type="entry name" value="OS07G0242900 PROTEIN"/>
    <property type="match status" value="1"/>
</dbReference>
<reference evidence="3" key="1">
    <citation type="submission" date="2021-07" db="EMBL/GenBank/DDBJ databases">
        <title>Draft genome of Mortierella alpina, strain LL118, isolated from an aspen leaf litter sample.</title>
        <authorList>
            <person name="Yang S."/>
            <person name="Vinatzer B.A."/>
        </authorList>
    </citation>
    <scope>NUCLEOTIDE SEQUENCE</scope>
    <source>
        <strain evidence="3">LL118</strain>
    </source>
</reference>
<evidence type="ECO:0000313" key="4">
    <source>
        <dbReference type="Proteomes" id="UP000717515"/>
    </source>
</evidence>
<dbReference type="AlphaFoldDB" id="A0A9P8A6P2"/>
<feature type="domain" description="F-box" evidence="2">
    <location>
        <begin position="11"/>
        <end position="43"/>
    </location>
</feature>
<dbReference type="InterPro" id="IPR032675">
    <property type="entry name" value="LRR_dom_sf"/>
</dbReference>
<accession>A0A9P8A6P2</accession>
<dbReference type="Proteomes" id="UP000717515">
    <property type="component" value="Unassembled WGS sequence"/>
</dbReference>
<proteinExistence type="predicted"/>
<dbReference type="EMBL" id="JAIFTL010000109">
    <property type="protein sequence ID" value="KAG9323262.1"/>
    <property type="molecule type" value="Genomic_DNA"/>
</dbReference>
<evidence type="ECO:0000313" key="3">
    <source>
        <dbReference type="EMBL" id="KAG9323262.1"/>
    </source>
</evidence>
<name>A0A9P8A6P2_MORAP</name>
<dbReference type="CDD" id="cd09917">
    <property type="entry name" value="F-box_SF"/>
    <property type="match status" value="1"/>
</dbReference>
<dbReference type="Gene3D" id="3.80.10.10">
    <property type="entry name" value="Ribonuclease Inhibitor"/>
    <property type="match status" value="1"/>
</dbReference>
<dbReference type="SUPFAM" id="SSF81383">
    <property type="entry name" value="F-box domain"/>
    <property type="match status" value="1"/>
</dbReference>
<gene>
    <name evidence="3" type="ORF">KVV02_000156</name>
</gene>
<dbReference type="PANTHER" id="PTHR31639">
    <property type="entry name" value="F-BOX PROTEIN-LIKE"/>
    <property type="match status" value="1"/>
</dbReference>
<feature type="region of interest" description="Disordered" evidence="1">
    <location>
        <begin position="512"/>
        <end position="534"/>
    </location>
</feature>
<dbReference type="Pfam" id="PF00646">
    <property type="entry name" value="F-box"/>
    <property type="match status" value="1"/>
</dbReference>
<evidence type="ECO:0000259" key="2">
    <source>
        <dbReference type="Pfam" id="PF00646"/>
    </source>
</evidence>
<dbReference type="InterPro" id="IPR036047">
    <property type="entry name" value="F-box-like_dom_sf"/>
</dbReference>
<organism evidence="3 4">
    <name type="scientific">Mortierella alpina</name>
    <name type="common">Oleaginous fungus</name>
    <name type="synonym">Mortierella renispora</name>
    <dbReference type="NCBI Taxonomy" id="64518"/>
    <lineage>
        <taxon>Eukaryota</taxon>
        <taxon>Fungi</taxon>
        <taxon>Fungi incertae sedis</taxon>
        <taxon>Mucoromycota</taxon>
        <taxon>Mortierellomycotina</taxon>
        <taxon>Mortierellomycetes</taxon>
        <taxon>Mortierellales</taxon>
        <taxon>Mortierellaceae</taxon>
        <taxon>Mortierella</taxon>
    </lineage>
</organism>
<dbReference type="Gene3D" id="1.20.1280.50">
    <property type="match status" value="1"/>
</dbReference>
<protein>
    <recommendedName>
        <fullName evidence="2">F-box domain-containing protein</fullName>
    </recommendedName>
</protein>
<sequence>MPAQKTPLAIPEILLHVSQYLDLEDCISASQVSHLWHKTFTSVLPSGTVLWKDTLPEADRAAALEQLYNNNVQTLEAHFRYWVGKALYYMRDRDAQKSAWEPFKQALILAAEEGQPAAHKSTLGQQDSNHQRRPIQLQKLLIRGGISPDEDYLPILLKIKTLRHLHIDATPGREFRIDISKLFKYLELPSLQTLRQLTVKHMWWPNMGFPYPNSVRCQLAKLVLEGTDMPEQNLGRLLESCPLLEELVAIDTLPRWNPHMFKNLSTLNPLLQALTFSIKPSSAGEECNDAQVDILIHAMTLDLKALGLYRLNCSPSTFERLQAHFPNLTRFEIHGKSSPACGPMVHKMLCTSPQLLHLKAKDVFIPMALLRDQEGDDGTPLLSWVCSNLRTLEVSFGDHFEAEEGASRVQEDESKVRAETKVLFGYLVRHVAQLERLTIHKHGLSLRRGDGIELVKERLIRLKRLCIISESLPQAEEGGAMVVSDQADVDENELEGLKAQLKRLSLRATAVDPPMYGPPLKDPRQRHPDGYYVR</sequence>
<evidence type="ECO:0000256" key="1">
    <source>
        <dbReference type="SAM" id="MobiDB-lite"/>
    </source>
</evidence>
<dbReference type="InterPro" id="IPR001810">
    <property type="entry name" value="F-box_dom"/>
</dbReference>
<feature type="compositionally biased region" description="Basic and acidic residues" evidence="1">
    <location>
        <begin position="521"/>
        <end position="534"/>
    </location>
</feature>